<organism evidence="2 3">
    <name type="scientific">Polyangium spumosum</name>
    <dbReference type="NCBI Taxonomy" id="889282"/>
    <lineage>
        <taxon>Bacteria</taxon>
        <taxon>Pseudomonadati</taxon>
        <taxon>Myxococcota</taxon>
        <taxon>Polyangia</taxon>
        <taxon>Polyangiales</taxon>
        <taxon>Polyangiaceae</taxon>
        <taxon>Polyangium</taxon>
    </lineage>
</organism>
<dbReference type="AlphaFoldDB" id="A0A6N7PVQ4"/>
<dbReference type="EMBL" id="WJIE01000011">
    <property type="protein sequence ID" value="MRG96302.1"/>
    <property type="molecule type" value="Genomic_DNA"/>
</dbReference>
<keyword evidence="3" id="KW-1185">Reference proteome</keyword>
<sequence>MKQVKRFLQALAATAAMTFAMVSMSAAPTDAAEQNKCGWYCTEASCDQECGGPGAGVCSWVNGCPKCLCLM</sequence>
<dbReference type="RefSeq" id="WP_153823113.1">
    <property type="nucleotide sequence ID" value="NZ_WJIE01000011.1"/>
</dbReference>
<proteinExistence type="predicted"/>
<dbReference type="Proteomes" id="UP000440224">
    <property type="component" value="Unassembled WGS sequence"/>
</dbReference>
<name>A0A6N7PVQ4_9BACT</name>
<accession>A0A6N7PVQ4</accession>
<protein>
    <submittedName>
        <fullName evidence="2">Uncharacterized protein</fullName>
    </submittedName>
</protein>
<evidence type="ECO:0000313" key="3">
    <source>
        <dbReference type="Proteomes" id="UP000440224"/>
    </source>
</evidence>
<keyword evidence="1" id="KW-0732">Signal</keyword>
<evidence type="ECO:0000313" key="2">
    <source>
        <dbReference type="EMBL" id="MRG96302.1"/>
    </source>
</evidence>
<gene>
    <name evidence="2" type="ORF">GF068_30925</name>
</gene>
<feature type="chain" id="PRO_5026922273" evidence="1">
    <location>
        <begin position="27"/>
        <end position="71"/>
    </location>
</feature>
<feature type="signal peptide" evidence="1">
    <location>
        <begin position="1"/>
        <end position="26"/>
    </location>
</feature>
<evidence type="ECO:0000256" key="1">
    <source>
        <dbReference type="SAM" id="SignalP"/>
    </source>
</evidence>
<reference evidence="2 3" key="1">
    <citation type="submission" date="2019-10" db="EMBL/GenBank/DDBJ databases">
        <title>A soil myxobacterium in the family Polyangiaceae.</title>
        <authorList>
            <person name="Li Y."/>
            <person name="Wang J."/>
        </authorList>
    </citation>
    <scope>NUCLEOTIDE SEQUENCE [LARGE SCALE GENOMIC DNA]</scope>
    <source>
        <strain evidence="2 3">DSM 14734</strain>
    </source>
</reference>
<comment type="caution">
    <text evidence="2">The sequence shown here is derived from an EMBL/GenBank/DDBJ whole genome shotgun (WGS) entry which is preliminary data.</text>
</comment>